<sequence length="258" mass="29749">MICVRSNPFPAPQEDAWITSYQRLVPHRHSVSLSQQHSTRPISISRVNQFDAARLDIEMSAMLKEQLVKVFSLMKPTPGIALLNLRYRDERAVALRGKGRVWTLFKLNTAFSFLLQRPLARYRNLIERSLQARLVYESPNMNRAVSFEYMNRQLVWNEFSEMLLLLLPLLNSSTVKSFLHPFSKDKSSSSKKDDSICPICRASPTLAYLALPCQHRYYYYCLRTRCAAVPSFQCSRCSEPVVAMQQHGSVVEHKTQSQ</sequence>
<gene>
    <name evidence="19" type="ORF">J1N35_038848</name>
</gene>
<comment type="pathway">
    <text evidence="2">Protein modification; protein ubiquitination.</text>
</comment>
<dbReference type="InterPro" id="IPR025654">
    <property type="entry name" value="PEX2/10"/>
</dbReference>
<dbReference type="InterPro" id="IPR013083">
    <property type="entry name" value="Znf_RING/FYVE/PHD"/>
</dbReference>
<keyword evidence="12" id="KW-1133">Transmembrane helix</keyword>
<evidence type="ECO:0000256" key="13">
    <source>
        <dbReference type="ARBA" id="ARBA00023136"/>
    </source>
</evidence>
<keyword evidence="5" id="KW-0808">Transferase</keyword>
<evidence type="ECO:0000256" key="16">
    <source>
        <dbReference type="ARBA" id="ARBA00034438"/>
    </source>
</evidence>
<protein>
    <recommendedName>
        <fullName evidence="17">RING-type E3 ubiquitin transferase (cysteine targeting)</fullName>
        <ecNumber evidence="17">2.3.2.36</ecNumber>
    </recommendedName>
    <alternativeName>
        <fullName evidence="15">Peroxin-2</fullName>
    </alternativeName>
</protein>
<dbReference type="Proteomes" id="UP000828251">
    <property type="component" value="Unassembled WGS sequence"/>
</dbReference>
<keyword evidence="13" id="KW-0472">Membrane</keyword>
<evidence type="ECO:0000256" key="6">
    <source>
        <dbReference type="ARBA" id="ARBA00022692"/>
    </source>
</evidence>
<dbReference type="Gene3D" id="3.30.40.10">
    <property type="entry name" value="Zinc/RING finger domain, C3HC4 (zinc finger)"/>
    <property type="match status" value="1"/>
</dbReference>
<evidence type="ECO:0000256" key="1">
    <source>
        <dbReference type="ARBA" id="ARBA00004585"/>
    </source>
</evidence>
<dbReference type="SUPFAM" id="SSF57850">
    <property type="entry name" value="RING/U-box"/>
    <property type="match status" value="1"/>
</dbReference>
<dbReference type="PANTHER" id="PTHR48178:SF1">
    <property type="entry name" value="PEROXISOME BIOGENESIS FACTOR 2"/>
    <property type="match status" value="1"/>
</dbReference>
<keyword evidence="7" id="KW-0479">Metal-binding</keyword>
<evidence type="ECO:0000256" key="7">
    <source>
        <dbReference type="ARBA" id="ARBA00022723"/>
    </source>
</evidence>
<name>A0A9D3ZN03_9ROSI</name>
<dbReference type="GO" id="GO:0005778">
    <property type="term" value="C:peroxisomal membrane"/>
    <property type="evidence" value="ECO:0007669"/>
    <property type="project" value="UniProtKB-SubCell"/>
</dbReference>
<dbReference type="EC" id="2.3.2.36" evidence="17"/>
<evidence type="ECO:0000256" key="8">
    <source>
        <dbReference type="ARBA" id="ARBA00022771"/>
    </source>
</evidence>
<evidence type="ECO:0000259" key="18">
    <source>
        <dbReference type="Pfam" id="PF04757"/>
    </source>
</evidence>
<keyword evidence="11" id="KW-0653">Protein transport</keyword>
<feature type="domain" description="Pex N-terminal" evidence="18">
    <location>
        <begin position="101"/>
        <end position="179"/>
    </location>
</feature>
<evidence type="ECO:0000313" key="19">
    <source>
        <dbReference type="EMBL" id="KAH1048064.1"/>
    </source>
</evidence>
<dbReference type="PANTHER" id="PTHR48178">
    <property type="entry name" value="PEROXISOME BIOGENESIS FACTOR 2"/>
    <property type="match status" value="1"/>
</dbReference>
<comment type="catalytic activity">
    <reaction evidence="16">
        <text>[E2 ubiquitin-conjugating enzyme]-S-ubiquitinyl-L-cysteine + [acceptor protein]-L-cysteine = [E2 ubiquitin-conjugating enzyme]-L-cysteine + [acceptor protein]-S-ubiquitinyl-L-cysteine.</text>
        <dbReference type="EC" id="2.3.2.36"/>
    </reaction>
</comment>
<dbReference type="GO" id="GO:0016558">
    <property type="term" value="P:protein import into peroxisome matrix"/>
    <property type="evidence" value="ECO:0007669"/>
    <property type="project" value="InterPro"/>
</dbReference>
<evidence type="ECO:0000313" key="20">
    <source>
        <dbReference type="Proteomes" id="UP000828251"/>
    </source>
</evidence>
<keyword evidence="4" id="KW-0813">Transport</keyword>
<keyword evidence="8" id="KW-0863">Zinc-finger</keyword>
<evidence type="ECO:0000256" key="12">
    <source>
        <dbReference type="ARBA" id="ARBA00022989"/>
    </source>
</evidence>
<organism evidence="19 20">
    <name type="scientific">Gossypium stocksii</name>
    <dbReference type="NCBI Taxonomy" id="47602"/>
    <lineage>
        <taxon>Eukaryota</taxon>
        <taxon>Viridiplantae</taxon>
        <taxon>Streptophyta</taxon>
        <taxon>Embryophyta</taxon>
        <taxon>Tracheophyta</taxon>
        <taxon>Spermatophyta</taxon>
        <taxon>Magnoliopsida</taxon>
        <taxon>eudicotyledons</taxon>
        <taxon>Gunneridae</taxon>
        <taxon>Pentapetalae</taxon>
        <taxon>rosids</taxon>
        <taxon>malvids</taxon>
        <taxon>Malvales</taxon>
        <taxon>Malvaceae</taxon>
        <taxon>Malvoideae</taxon>
        <taxon>Gossypium</taxon>
    </lineage>
</organism>
<comment type="caution">
    <text evidence="19">The sequence shown here is derived from an EMBL/GenBank/DDBJ whole genome shotgun (WGS) entry which is preliminary data.</text>
</comment>
<dbReference type="EMBL" id="JAIQCV010000011">
    <property type="protein sequence ID" value="KAH1048064.1"/>
    <property type="molecule type" value="Genomic_DNA"/>
</dbReference>
<dbReference type="Pfam" id="PF04757">
    <property type="entry name" value="Pex2_Pex12"/>
    <property type="match status" value="1"/>
</dbReference>
<dbReference type="GO" id="GO:0008270">
    <property type="term" value="F:zinc ion binding"/>
    <property type="evidence" value="ECO:0007669"/>
    <property type="project" value="UniProtKB-KW"/>
</dbReference>
<dbReference type="GO" id="GO:0061630">
    <property type="term" value="F:ubiquitin protein ligase activity"/>
    <property type="evidence" value="ECO:0007669"/>
    <property type="project" value="UniProtKB-EC"/>
</dbReference>
<proteinExistence type="inferred from homology"/>
<evidence type="ECO:0000256" key="15">
    <source>
        <dbReference type="ARBA" id="ARBA00032511"/>
    </source>
</evidence>
<keyword evidence="14" id="KW-0576">Peroxisome</keyword>
<evidence type="ECO:0000256" key="5">
    <source>
        <dbReference type="ARBA" id="ARBA00022679"/>
    </source>
</evidence>
<dbReference type="OrthoDB" id="1701437at2759"/>
<evidence type="ECO:0000256" key="14">
    <source>
        <dbReference type="ARBA" id="ARBA00023140"/>
    </source>
</evidence>
<evidence type="ECO:0000256" key="2">
    <source>
        <dbReference type="ARBA" id="ARBA00004906"/>
    </source>
</evidence>
<comment type="subcellular location">
    <subcellularLocation>
        <location evidence="1">Peroxisome membrane</location>
        <topology evidence="1">Multi-pass membrane protein</topology>
    </subcellularLocation>
</comment>
<evidence type="ECO:0000256" key="9">
    <source>
        <dbReference type="ARBA" id="ARBA00022786"/>
    </source>
</evidence>
<evidence type="ECO:0000256" key="10">
    <source>
        <dbReference type="ARBA" id="ARBA00022833"/>
    </source>
</evidence>
<keyword evidence="20" id="KW-1185">Reference proteome</keyword>
<keyword evidence="6" id="KW-0812">Transmembrane</keyword>
<evidence type="ECO:0000256" key="4">
    <source>
        <dbReference type="ARBA" id="ARBA00022448"/>
    </source>
</evidence>
<dbReference type="InterPro" id="IPR006845">
    <property type="entry name" value="Pex_N"/>
</dbReference>
<comment type="similarity">
    <text evidence="3">Belongs to the pex2/pex10/pex12 family.</text>
</comment>
<keyword evidence="10" id="KW-0862">Zinc</keyword>
<reference evidence="19 20" key="1">
    <citation type="journal article" date="2021" name="Plant Biotechnol. J.">
        <title>Multi-omics assisted identification of the key and species-specific regulatory components of drought-tolerant mechanisms in Gossypium stocksii.</title>
        <authorList>
            <person name="Yu D."/>
            <person name="Ke L."/>
            <person name="Zhang D."/>
            <person name="Wu Y."/>
            <person name="Sun Y."/>
            <person name="Mei J."/>
            <person name="Sun J."/>
            <person name="Sun Y."/>
        </authorList>
    </citation>
    <scope>NUCLEOTIDE SEQUENCE [LARGE SCALE GENOMIC DNA]</scope>
    <source>
        <strain evidence="20">cv. E1</strain>
        <tissue evidence="19">Leaf</tissue>
    </source>
</reference>
<evidence type="ECO:0000256" key="17">
    <source>
        <dbReference type="ARBA" id="ARBA00034523"/>
    </source>
</evidence>
<evidence type="ECO:0000256" key="3">
    <source>
        <dbReference type="ARBA" id="ARBA00008704"/>
    </source>
</evidence>
<dbReference type="AlphaFoldDB" id="A0A9D3ZN03"/>
<evidence type="ECO:0000256" key="11">
    <source>
        <dbReference type="ARBA" id="ARBA00022927"/>
    </source>
</evidence>
<accession>A0A9D3ZN03</accession>
<keyword evidence="9" id="KW-0833">Ubl conjugation pathway</keyword>